<comment type="caution">
    <text evidence="6">The sequence shown here is derived from an EMBL/GenBank/DDBJ whole genome shotgun (WGS) entry which is preliminary data.</text>
</comment>
<dbReference type="Pfam" id="PF00232">
    <property type="entry name" value="Glyco_hydro_1"/>
    <property type="match status" value="1"/>
</dbReference>
<evidence type="ECO:0000256" key="2">
    <source>
        <dbReference type="ARBA" id="ARBA00012744"/>
    </source>
</evidence>
<reference evidence="6" key="1">
    <citation type="submission" date="2018-01" db="EMBL/GenBank/DDBJ databases">
        <title>Genome sequnecing of Lactobacillus formosensis KACC 18721.</title>
        <authorList>
            <person name="Kim S.-J."/>
            <person name="Heo J."/>
        </authorList>
    </citation>
    <scope>NUCLEOTIDE SEQUENCE</scope>
    <source>
        <strain evidence="6">KACC 18721</strain>
    </source>
</reference>
<comment type="similarity">
    <text evidence="1">Belongs to the glycosyl hydrolase 1 family.</text>
</comment>
<dbReference type="PROSITE" id="PS00572">
    <property type="entry name" value="GLYCOSYL_HYDROL_F1_1"/>
    <property type="match status" value="1"/>
</dbReference>
<dbReference type="InterPro" id="IPR017853">
    <property type="entry name" value="GH"/>
</dbReference>
<evidence type="ECO:0000256" key="5">
    <source>
        <dbReference type="PROSITE-ProRule" id="PRU10055"/>
    </source>
</evidence>
<evidence type="ECO:0000256" key="1">
    <source>
        <dbReference type="ARBA" id="ARBA00010838"/>
    </source>
</evidence>
<evidence type="ECO:0000256" key="4">
    <source>
        <dbReference type="ARBA" id="ARBA00023295"/>
    </source>
</evidence>
<evidence type="ECO:0000313" key="6">
    <source>
        <dbReference type="EMBL" id="POH37138.1"/>
    </source>
</evidence>
<dbReference type="NCBIfam" id="TIGR01233">
    <property type="entry name" value="lacG"/>
    <property type="match status" value="1"/>
</dbReference>
<protein>
    <recommendedName>
        <fullName evidence="2">beta-glucosidase</fullName>
        <ecNumber evidence="2">3.2.1.21</ecNumber>
    </recommendedName>
</protein>
<organism evidence="6">
    <name type="scientific">Companilactobacillus formosensis</name>
    <dbReference type="NCBI Taxonomy" id="1617889"/>
    <lineage>
        <taxon>Bacteria</taxon>
        <taxon>Bacillati</taxon>
        <taxon>Bacillota</taxon>
        <taxon>Bacilli</taxon>
        <taxon>Lactobacillales</taxon>
        <taxon>Lactobacillaceae</taxon>
        <taxon>Companilactobacillus</taxon>
    </lineage>
</organism>
<dbReference type="EMBL" id="PPWZ01000026">
    <property type="protein sequence ID" value="POH37138.1"/>
    <property type="molecule type" value="Genomic_DNA"/>
</dbReference>
<dbReference type="PRINTS" id="PR00131">
    <property type="entry name" value="GLHYDRLASE1"/>
</dbReference>
<sequence>MTLINRVKSLPKGFVLGGATAAYQVEGNTKVDGKGKTMWDDYLKKQGRFSPDPASDFYNRYPEDIALSKKYGLNAIRVSIAWTRIFPNGTGNPNKKGVAYYHRLFKECLDNGIEPYVTLHHFDTPKTLFDQGDWLNRKQIDYFVDYAKFCFKEFPEVTNWFTINELISLAQSQYIGGNFPPNHHFDVSSAIQAEHNELLAHARVVNLFKEMGCKGRIGLIHVIQPVYPIVDTPENRHAAALQDAFINRFLLDGTFLGRYSDETMALINEILEKNKAHLDIQPGDMDILKEASTQNDFFGLNYYQNQYVKAYDGESGNTFNGTGDKGTSSFRFHGVCETVKNPGIPTTDWDWNIYPAGLYDVLTRIHKDYPNCKTIYITENGVGMKEQIPENAPDDYVYDDDKRIDYVDQHLQALLKARNKGVDVNGYFIWSLQDQFSWANGYNKRYGLFYVDFNNQKRYVKKSALWFKELADTMKEVSTNVK</sequence>
<feature type="active site" description="Nucleophile" evidence="5">
    <location>
        <position position="379"/>
    </location>
</feature>
<dbReference type="AlphaFoldDB" id="A0A2P4R7A2"/>
<dbReference type="SUPFAM" id="SSF51445">
    <property type="entry name" value="(Trans)glycosidases"/>
    <property type="match status" value="1"/>
</dbReference>
<dbReference type="PANTHER" id="PTHR10353">
    <property type="entry name" value="GLYCOSYL HYDROLASE"/>
    <property type="match status" value="1"/>
</dbReference>
<name>A0A2P4R7A2_9LACO</name>
<dbReference type="Gene3D" id="3.20.20.80">
    <property type="entry name" value="Glycosidases"/>
    <property type="match status" value="1"/>
</dbReference>
<dbReference type="NCBIfam" id="NF010036">
    <property type="entry name" value="PRK13511.1"/>
    <property type="match status" value="1"/>
</dbReference>
<keyword evidence="4" id="KW-0326">Glycosidase</keyword>
<dbReference type="FunFam" id="3.20.20.80:FF:000004">
    <property type="entry name" value="Beta-glucosidase 6-phospho-beta-glucosidase"/>
    <property type="match status" value="1"/>
</dbReference>
<dbReference type="GO" id="GO:0005829">
    <property type="term" value="C:cytosol"/>
    <property type="evidence" value="ECO:0007669"/>
    <property type="project" value="TreeGrafter"/>
</dbReference>
<dbReference type="InterPro" id="IPR001360">
    <property type="entry name" value="Glyco_hydro_1"/>
</dbReference>
<dbReference type="GO" id="GO:0008422">
    <property type="term" value="F:beta-glucosidase activity"/>
    <property type="evidence" value="ECO:0007669"/>
    <property type="project" value="UniProtKB-EC"/>
</dbReference>
<dbReference type="EC" id="3.2.1.21" evidence="2"/>
<proteinExistence type="inferred from homology"/>
<dbReference type="InterPro" id="IPR005928">
    <property type="entry name" value="6P-beta-galactosidase"/>
</dbReference>
<dbReference type="GO" id="GO:0033920">
    <property type="term" value="F:6-phospho-beta-galactosidase activity"/>
    <property type="evidence" value="ECO:0007669"/>
    <property type="project" value="InterPro"/>
</dbReference>
<dbReference type="InterPro" id="IPR018120">
    <property type="entry name" value="Glyco_hydro_1_AS"/>
</dbReference>
<gene>
    <name evidence="6" type="primary">lacG</name>
    <name evidence="6" type="ORF">C2R26_04305</name>
</gene>
<accession>A0A2P4R7A2</accession>
<evidence type="ECO:0000256" key="3">
    <source>
        <dbReference type="ARBA" id="ARBA00022801"/>
    </source>
</evidence>
<dbReference type="PANTHER" id="PTHR10353:SF36">
    <property type="entry name" value="LP05116P"/>
    <property type="match status" value="1"/>
</dbReference>
<keyword evidence="3" id="KW-0378">Hydrolase</keyword>
<dbReference type="GO" id="GO:0019512">
    <property type="term" value="P:lactose catabolic process via tagatose-6-phosphate"/>
    <property type="evidence" value="ECO:0007669"/>
    <property type="project" value="InterPro"/>
</dbReference>